<dbReference type="FunCoup" id="F4NVI0">
    <property type="interactions" value="695"/>
</dbReference>
<evidence type="ECO:0000256" key="1">
    <source>
        <dbReference type="SAM" id="MobiDB-lite"/>
    </source>
</evidence>
<dbReference type="InterPro" id="IPR010770">
    <property type="entry name" value="Ecd"/>
</dbReference>
<evidence type="ECO:0008006" key="4">
    <source>
        <dbReference type="Google" id="ProtNLM"/>
    </source>
</evidence>
<dbReference type="OMA" id="TKDYIWQ"/>
<evidence type="ECO:0000313" key="2">
    <source>
        <dbReference type="EMBL" id="EGF84099.1"/>
    </source>
</evidence>
<reference evidence="2 3" key="1">
    <citation type="submission" date="2009-12" db="EMBL/GenBank/DDBJ databases">
        <title>The draft genome of Batrachochytrium dendrobatidis.</title>
        <authorList>
            <consortium name="US DOE Joint Genome Institute (JGI-PGF)"/>
            <person name="Kuo A."/>
            <person name="Salamov A."/>
            <person name="Schmutz J."/>
            <person name="Lucas S."/>
            <person name="Pitluck S."/>
            <person name="Rosenblum E."/>
            <person name="Stajich J."/>
            <person name="Eisen M."/>
            <person name="Grigoriev I.V."/>
        </authorList>
    </citation>
    <scope>NUCLEOTIDE SEQUENCE [LARGE SCALE GENOMIC DNA]</scope>
    <source>
        <strain evidence="3">JAM81 / FGSC 10211</strain>
    </source>
</reference>
<protein>
    <recommendedName>
        <fullName evidence="4">SGT1 protein</fullName>
    </recommendedName>
</protein>
<dbReference type="PANTHER" id="PTHR13060:SF0">
    <property type="entry name" value="PROTEIN ECDYSONELESS HOMOLOG"/>
    <property type="match status" value="1"/>
</dbReference>
<name>F4NVI0_BATDJ</name>
<dbReference type="Proteomes" id="UP000007241">
    <property type="component" value="Unassembled WGS sequence"/>
</dbReference>
<gene>
    <name evidence="2" type="ORF">BATDEDRAFT_21824</name>
</gene>
<keyword evidence="3" id="KW-1185">Reference proteome</keyword>
<organism evidence="2 3">
    <name type="scientific">Batrachochytrium dendrobatidis (strain JAM81 / FGSC 10211)</name>
    <name type="common">Frog chytrid fungus</name>
    <dbReference type="NCBI Taxonomy" id="684364"/>
    <lineage>
        <taxon>Eukaryota</taxon>
        <taxon>Fungi</taxon>
        <taxon>Fungi incertae sedis</taxon>
        <taxon>Chytridiomycota</taxon>
        <taxon>Chytridiomycota incertae sedis</taxon>
        <taxon>Chytridiomycetes</taxon>
        <taxon>Rhizophydiales</taxon>
        <taxon>Rhizophydiales incertae sedis</taxon>
        <taxon>Batrachochytrium</taxon>
    </lineage>
</organism>
<dbReference type="HOGENOM" id="CLU_006241_2_0_1"/>
<dbReference type="OrthoDB" id="27237at2759"/>
<sequence>MAAAIQLIGDYIWHKESFRLSFTNENGISSLSGSTRFGDALEDEWFIVYVLYKITLEFPDLIVSVHDTDGDFLLIEAADSLPDWLDPSTSENRVFIHRGKLHIIPIDFASEKKRLALQKAIALVSDLSIPTVASASIQAAIESRIGIFPAGISTQKHRSNVQVPLKVAQLLIQNPQLISSAVNAFITRDPISMRPCQTMSVFDPATAVEMTATFTKIMYSQLMCQRFYPPSKFRLPLQSSSEFPAYELGMKLTCGFEILYNSSYLQSTSSKVLGTQTIDSYDFTSDPDWRKFNEKLTAGFYFKNQVQGSKLYTSLERLAKQQYLDSKISSTDMSIENAYDQMCHILEVLPKISESDIPRGVVDSDAWMHLDPVAIDKDLANRIDKMSSKLAEMDEHGDAMSELSDRDVAELEQFKSVFKGFDSFVNKESGLEGAEFPNDIDSKDEWIKDIDSSENESDSNSDQGVQLDSKKFMSSIMKILGTNDSVLSADMPIQSSSQDTNLSIVQGNSNRHNAFDTRQQADSDDEDDFVEPDYDAELRAYMDSMDRELFASKLGADFEREQVLTTRENHPSTSKTTDDFIGDDDNEMENEFRPVDLDVNLLKNVFESFASQQGLAGPASNIMMSMGLNLPRRDEHSD</sequence>
<dbReference type="EMBL" id="GL882879">
    <property type="protein sequence ID" value="EGF84099.1"/>
    <property type="molecule type" value="Genomic_DNA"/>
</dbReference>
<dbReference type="GO" id="GO:0005634">
    <property type="term" value="C:nucleus"/>
    <property type="evidence" value="ECO:0000318"/>
    <property type="project" value="GO_Central"/>
</dbReference>
<evidence type="ECO:0000313" key="3">
    <source>
        <dbReference type="Proteomes" id="UP000007241"/>
    </source>
</evidence>
<proteinExistence type="predicted"/>
<dbReference type="InParanoid" id="F4NVI0"/>
<dbReference type="Pfam" id="PF07093">
    <property type="entry name" value="SGT1"/>
    <property type="match status" value="1"/>
</dbReference>
<dbReference type="RefSeq" id="XP_006675390.1">
    <property type="nucleotide sequence ID" value="XM_006675327.1"/>
</dbReference>
<dbReference type="PANTHER" id="PTHR13060">
    <property type="entry name" value="SGT1 PROTEIN HSGT1 SUPPRESSOR OF GCR2"/>
    <property type="match status" value="1"/>
</dbReference>
<feature type="region of interest" description="Disordered" evidence="1">
    <location>
        <begin position="565"/>
        <end position="584"/>
    </location>
</feature>
<accession>F4NVI0</accession>
<dbReference type="STRING" id="684364.F4NVI0"/>
<dbReference type="GeneID" id="18237760"/>
<dbReference type="AlphaFoldDB" id="F4NVI0"/>